<name>A0A9D9E8J0_9LACO</name>
<reference evidence="3" key="2">
    <citation type="journal article" date="2021" name="PeerJ">
        <title>Extensive microbial diversity within the chicken gut microbiome revealed by metagenomics and culture.</title>
        <authorList>
            <person name="Gilroy R."/>
            <person name="Ravi A."/>
            <person name="Getino M."/>
            <person name="Pursley I."/>
            <person name="Horton D.L."/>
            <person name="Alikhan N.F."/>
            <person name="Baker D."/>
            <person name="Gharbi K."/>
            <person name="Hall N."/>
            <person name="Watson M."/>
            <person name="Adriaenssens E.M."/>
            <person name="Foster-Nyarko E."/>
            <person name="Jarju S."/>
            <person name="Secka A."/>
            <person name="Antonio M."/>
            <person name="Oren A."/>
            <person name="Chaudhuri R.R."/>
            <person name="La Ragione R."/>
            <person name="Hildebrand F."/>
            <person name="Pallen M.J."/>
        </authorList>
    </citation>
    <scope>NUCLEOTIDE SEQUENCE</scope>
    <source>
        <strain evidence="3">C6-149</strain>
    </source>
</reference>
<organism evidence="3 4">
    <name type="scientific">Candidatus Gallilactobacillus intestinavium</name>
    <dbReference type="NCBI Taxonomy" id="2840838"/>
    <lineage>
        <taxon>Bacteria</taxon>
        <taxon>Bacillati</taxon>
        <taxon>Bacillota</taxon>
        <taxon>Bacilli</taxon>
        <taxon>Lactobacillales</taxon>
        <taxon>Lactobacillaceae</taxon>
        <taxon>Lactobacillaceae incertae sedis</taxon>
        <taxon>Candidatus Gallilactobacillus</taxon>
    </lineage>
</organism>
<dbReference type="Proteomes" id="UP000823614">
    <property type="component" value="Unassembled WGS sequence"/>
</dbReference>
<proteinExistence type="predicted"/>
<keyword evidence="2" id="KW-1133">Transmembrane helix</keyword>
<evidence type="ECO:0000256" key="1">
    <source>
        <dbReference type="SAM" id="MobiDB-lite"/>
    </source>
</evidence>
<feature type="region of interest" description="Disordered" evidence="1">
    <location>
        <begin position="51"/>
        <end position="72"/>
    </location>
</feature>
<evidence type="ECO:0000256" key="2">
    <source>
        <dbReference type="SAM" id="Phobius"/>
    </source>
</evidence>
<accession>A0A9D9E8J0</accession>
<keyword evidence="2" id="KW-0472">Membrane</keyword>
<feature type="compositionally biased region" description="Basic residues" evidence="1">
    <location>
        <begin position="57"/>
        <end position="70"/>
    </location>
</feature>
<sequence>MEKRRKRLERQQHKEDLRLLIIIIVALVIICSLGNWLWQRHENNVREAQIEQQQTKPKVKHQTKAHKQHATKQNDKVNATWLTLKRKQKMALIIQAYNHDEQDALNVNDLYWALKGNLTKGTIYHNGNSDGFQFQIKRNRLVITDSANRHFTHSLTWLVKRYYQDLDAQQFSNKLAKRIMSLTNLRNYVKQQNELAAQQASIAAANAAAQKAAAASAAAKSSAATNNSNNNRPAMNNNQHYSYNTNNSYVHYQPTNQWHAQ</sequence>
<feature type="region of interest" description="Disordered" evidence="1">
    <location>
        <begin position="222"/>
        <end position="248"/>
    </location>
</feature>
<gene>
    <name evidence="3" type="ORF">IAA89_05650</name>
</gene>
<reference evidence="3" key="1">
    <citation type="submission" date="2020-10" db="EMBL/GenBank/DDBJ databases">
        <authorList>
            <person name="Gilroy R."/>
        </authorList>
    </citation>
    <scope>NUCLEOTIDE SEQUENCE</scope>
    <source>
        <strain evidence="3">C6-149</strain>
    </source>
</reference>
<dbReference type="EMBL" id="JADIMP010000092">
    <property type="protein sequence ID" value="MBO8441896.1"/>
    <property type="molecule type" value="Genomic_DNA"/>
</dbReference>
<comment type="caution">
    <text evidence="3">The sequence shown here is derived from an EMBL/GenBank/DDBJ whole genome shotgun (WGS) entry which is preliminary data.</text>
</comment>
<feature type="transmembrane region" description="Helical" evidence="2">
    <location>
        <begin position="20"/>
        <end position="38"/>
    </location>
</feature>
<protein>
    <submittedName>
        <fullName evidence="3">Uncharacterized protein</fullName>
    </submittedName>
</protein>
<evidence type="ECO:0000313" key="4">
    <source>
        <dbReference type="Proteomes" id="UP000823614"/>
    </source>
</evidence>
<keyword evidence="2" id="KW-0812">Transmembrane</keyword>
<dbReference type="AlphaFoldDB" id="A0A9D9E8J0"/>
<evidence type="ECO:0000313" key="3">
    <source>
        <dbReference type="EMBL" id="MBO8441896.1"/>
    </source>
</evidence>